<dbReference type="CDD" id="cd06664">
    <property type="entry name" value="IscU_like"/>
    <property type="match status" value="1"/>
</dbReference>
<dbReference type="InterPro" id="IPR007419">
    <property type="entry name" value="BFD-like_2Fe2S-bd_dom"/>
</dbReference>
<sequence>MWEYSDTLKDHFFNPRNVGELEDANAVGEVGSLACGDALRLYLKIDPETEKIVDARFKTFGCGSAIASSSALTEMIKGKTIEEALKITNKDIAEYLGGLPPEKMHCSVMGREAFEAAIACYRGEPAPREQLEGNLVCECFGVTDEQIRRAIRENNLTTVDQVTNYTKAGGGCGQCHDKIEALIAEVQGVLKKEKAQSQAPAKRMTTIQKIAKIQEVLDQEIRPSLQNDGGDVELVDLDGDRVVLAMRGMCTSCPSAAVTRRVIESKLKELVHPDLVVEEVEA</sequence>
<evidence type="ECO:0000256" key="8">
    <source>
        <dbReference type="ARBA" id="ARBA00034078"/>
    </source>
</evidence>
<dbReference type="AlphaFoldDB" id="A0A7C4EUR7"/>
<evidence type="ECO:0000313" key="14">
    <source>
        <dbReference type="EMBL" id="HGH60874.1"/>
    </source>
</evidence>
<feature type="binding site" evidence="10">
    <location>
        <position position="137"/>
    </location>
    <ligand>
        <name>[2Fe-2S] cluster</name>
        <dbReference type="ChEBI" id="CHEBI:190135"/>
    </ligand>
</feature>
<comment type="cofactor">
    <cofactor evidence="8">
        <name>[2Fe-2S] cluster</name>
        <dbReference type="ChEBI" id="CHEBI:190135"/>
    </cofactor>
</comment>
<feature type="domain" description="BFD-like [2Fe-2S]-binding" evidence="13">
    <location>
        <begin position="135"/>
        <end position="185"/>
    </location>
</feature>
<evidence type="ECO:0000256" key="3">
    <source>
        <dbReference type="ARBA" id="ARBA00022714"/>
    </source>
</evidence>
<dbReference type="SUPFAM" id="SSF82649">
    <property type="entry name" value="SufE/NifU"/>
    <property type="match status" value="1"/>
</dbReference>
<evidence type="ECO:0000256" key="9">
    <source>
        <dbReference type="PIRNR" id="PIRNR000375"/>
    </source>
</evidence>
<evidence type="ECO:0000256" key="2">
    <source>
        <dbReference type="ARBA" id="ARBA00015278"/>
    </source>
</evidence>
<evidence type="ECO:0000256" key="6">
    <source>
        <dbReference type="ARBA" id="ARBA00023014"/>
    </source>
</evidence>
<proteinExistence type="inferred from homology"/>
<evidence type="ECO:0000259" key="13">
    <source>
        <dbReference type="Pfam" id="PF04324"/>
    </source>
</evidence>
<dbReference type="Pfam" id="PF01592">
    <property type="entry name" value="NifU_N"/>
    <property type="match status" value="1"/>
</dbReference>
<name>A0A7C4EUR7_9BACT</name>
<dbReference type="PANTHER" id="PTHR10093">
    <property type="entry name" value="IRON-SULFUR CLUSTER ASSEMBLY ENZYME NIFU HOMOLOG"/>
    <property type="match status" value="1"/>
</dbReference>
<protein>
    <recommendedName>
        <fullName evidence="2 9">Nitrogen fixation protein NifU</fullName>
    </recommendedName>
</protein>
<comment type="similarity">
    <text evidence="1 9">Belongs to the NifU family.</text>
</comment>
<keyword evidence="6 10" id="KW-0411">Iron-sulfur</keyword>
<comment type="cofactor">
    <cofactor evidence="10">
        <name>Fe cation</name>
        <dbReference type="ChEBI" id="CHEBI:24875"/>
    </cofactor>
    <text evidence="10">Binds 1 Fe cation per subunit.</text>
</comment>
<dbReference type="Gene3D" id="3.30.300.130">
    <property type="entry name" value="Fe-S cluster assembly (FSCA)"/>
    <property type="match status" value="1"/>
</dbReference>
<keyword evidence="4 10" id="KW-0479">Metal-binding</keyword>
<feature type="domain" description="NIF system FeS cluster assembly NifU C-terminal" evidence="11">
    <location>
        <begin position="213"/>
        <end position="277"/>
    </location>
</feature>
<accession>A0A7C4EUR7</accession>
<dbReference type="InterPro" id="IPR001075">
    <property type="entry name" value="NIF_FeS_clus_asmbl_NifU_C"/>
</dbReference>
<keyword evidence="7 9" id="KW-0535">Nitrogen fixation</keyword>
<evidence type="ECO:0000256" key="5">
    <source>
        <dbReference type="ARBA" id="ARBA00023004"/>
    </source>
</evidence>
<comment type="caution">
    <text evidence="14">The sequence shown here is derived from an EMBL/GenBank/DDBJ whole genome shotgun (WGS) entry which is preliminary data.</text>
</comment>
<evidence type="ECO:0000256" key="4">
    <source>
        <dbReference type="ARBA" id="ARBA00022723"/>
    </source>
</evidence>
<dbReference type="PIRSF" id="PIRSF000375">
    <property type="entry name" value="NifU"/>
    <property type="match status" value="1"/>
</dbReference>
<evidence type="ECO:0000259" key="12">
    <source>
        <dbReference type="Pfam" id="PF01592"/>
    </source>
</evidence>
<reference evidence="14" key="1">
    <citation type="journal article" date="2020" name="mSystems">
        <title>Genome- and Community-Level Interaction Insights into Carbon Utilization and Element Cycling Functions of Hydrothermarchaeota in Hydrothermal Sediment.</title>
        <authorList>
            <person name="Zhou Z."/>
            <person name="Liu Y."/>
            <person name="Xu W."/>
            <person name="Pan J."/>
            <person name="Luo Z.H."/>
            <person name="Li M."/>
        </authorList>
    </citation>
    <scope>NUCLEOTIDE SEQUENCE [LARGE SCALE GENOMIC DNA]</scope>
    <source>
        <strain evidence="14">SpSt-769</strain>
    </source>
</reference>
<comment type="function">
    <text evidence="9">May be involved in the formation or repair of [Fe-S] clusters present in iron-sulfur proteins.</text>
</comment>
<dbReference type="InterPro" id="IPR041854">
    <property type="entry name" value="BFD-like_2Fe2S-bd_dom_sf"/>
</dbReference>
<dbReference type="Gene3D" id="3.90.1010.10">
    <property type="match status" value="1"/>
</dbReference>
<evidence type="ECO:0000259" key="11">
    <source>
        <dbReference type="Pfam" id="PF01106"/>
    </source>
</evidence>
<dbReference type="CDD" id="cd19947">
    <property type="entry name" value="NifU_Fer2_BFD-like"/>
    <property type="match status" value="1"/>
</dbReference>
<dbReference type="InterPro" id="IPR010238">
    <property type="entry name" value="NIF_FeS_clus_asmbl_NifU"/>
</dbReference>
<dbReference type="EMBL" id="DTGT01000191">
    <property type="protein sequence ID" value="HGH60874.1"/>
    <property type="molecule type" value="Genomic_DNA"/>
</dbReference>
<dbReference type="InterPro" id="IPR002871">
    <property type="entry name" value="NIF_FeS_clus_asmbl_NifU_N"/>
</dbReference>
<evidence type="ECO:0000256" key="10">
    <source>
        <dbReference type="PIRSR" id="PIRSR000375-1"/>
    </source>
</evidence>
<evidence type="ECO:0000256" key="1">
    <source>
        <dbReference type="ARBA" id="ARBA00006420"/>
    </source>
</evidence>
<dbReference type="Pfam" id="PF04324">
    <property type="entry name" value="Fer2_BFD"/>
    <property type="match status" value="1"/>
</dbReference>
<dbReference type="Gene3D" id="1.10.10.1100">
    <property type="entry name" value="BFD-like [2Fe-2S]-binding domain"/>
    <property type="match status" value="1"/>
</dbReference>
<feature type="binding site" evidence="10">
    <location>
        <position position="139"/>
    </location>
    <ligand>
        <name>[2Fe-2S] cluster</name>
        <dbReference type="ChEBI" id="CHEBI:190135"/>
    </ligand>
</feature>
<feature type="binding site" evidence="10">
    <location>
        <position position="35"/>
    </location>
    <ligand>
        <name>Fe cation</name>
        <dbReference type="ChEBI" id="CHEBI:24875"/>
    </ligand>
</feature>
<dbReference type="NCBIfam" id="TIGR02000">
    <property type="entry name" value="NifU_proper"/>
    <property type="match status" value="1"/>
</dbReference>
<feature type="binding site" evidence="10">
    <location>
        <position position="106"/>
    </location>
    <ligand>
        <name>Fe cation</name>
        <dbReference type="ChEBI" id="CHEBI:24875"/>
    </ligand>
</feature>
<organism evidence="14">
    <name type="scientific">Desulfomonile tiedjei</name>
    <dbReference type="NCBI Taxonomy" id="2358"/>
    <lineage>
        <taxon>Bacteria</taxon>
        <taxon>Pseudomonadati</taxon>
        <taxon>Thermodesulfobacteriota</taxon>
        <taxon>Desulfomonilia</taxon>
        <taxon>Desulfomonilales</taxon>
        <taxon>Desulfomonilaceae</taxon>
        <taxon>Desulfomonile</taxon>
    </lineage>
</organism>
<evidence type="ECO:0000256" key="7">
    <source>
        <dbReference type="ARBA" id="ARBA00023231"/>
    </source>
</evidence>
<dbReference type="GO" id="GO:0051537">
    <property type="term" value="F:2 iron, 2 sulfur cluster binding"/>
    <property type="evidence" value="ECO:0007669"/>
    <property type="project" value="UniProtKB-KW"/>
</dbReference>
<dbReference type="InterPro" id="IPR034904">
    <property type="entry name" value="FSCA_dom_sf"/>
</dbReference>
<keyword evidence="5 10" id="KW-0408">Iron</keyword>
<dbReference type="GO" id="GO:0005506">
    <property type="term" value="F:iron ion binding"/>
    <property type="evidence" value="ECO:0007669"/>
    <property type="project" value="InterPro"/>
</dbReference>
<feature type="domain" description="NIF system FeS cluster assembly NifU N-terminal" evidence="12">
    <location>
        <begin position="3"/>
        <end position="124"/>
    </location>
</feature>
<dbReference type="InterPro" id="IPR016217">
    <property type="entry name" value="N_fixation_NifU"/>
</dbReference>
<gene>
    <name evidence="14" type="primary">nifU</name>
    <name evidence="14" type="ORF">ENV54_06210</name>
</gene>
<keyword evidence="3 10" id="KW-0001">2Fe-2S</keyword>
<feature type="binding site" evidence="10">
    <location>
        <position position="175"/>
    </location>
    <ligand>
        <name>[2Fe-2S] cluster</name>
        <dbReference type="ChEBI" id="CHEBI:190135"/>
    </ligand>
</feature>
<dbReference type="Pfam" id="PF01106">
    <property type="entry name" value="NifU"/>
    <property type="match status" value="1"/>
</dbReference>
<dbReference type="GO" id="GO:0016226">
    <property type="term" value="P:iron-sulfur cluster assembly"/>
    <property type="evidence" value="ECO:0007669"/>
    <property type="project" value="InterPro"/>
</dbReference>
<dbReference type="SUPFAM" id="SSF117916">
    <property type="entry name" value="Fe-S cluster assembly (FSCA) domain-like"/>
    <property type="match status" value="1"/>
</dbReference>
<comment type="cofactor">
    <cofactor evidence="10">
        <name>[2Fe-2S] cluster</name>
        <dbReference type="ChEBI" id="CHEBI:190135"/>
    </cofactor>
    <text evidence="10">Binds 1 [2Fe-2S] cluster per subunit.</text>
</comment>
<feature type="binding site" evidence="10">
    <location>
        <position position="62"/>
    </location>
    <ligand>
        <name>Fe cation</name>
        <dbReference type="ChEBI" id="CHEBI:24875"/>
    </ligand>
</feature>
<feature type="binding site" evidence="10">
    <location>
        <position position="172"/>
    </location>
    <ligand>
        <name>[2Fe-2S] cluster</name>
        <dbReference type="ChEBI" id="CHEBI:190135"/>
    </ligand>
</feature>